<organism evidence="5 6">
    <name type="scientific">Sphingomonas donggukensis</name>
    <dbReference type="NCBI Taxonomy" id="2949093"/>
    <lineage>
        <taxon>Bacteria</taxon>
        <taxon>Pseudomonadati</taxon>
        <taxon>Pseudomonadota</taxon>
        <taxon>Alphaproteobacteria</taxon>
        <taxon>Sphingomonadales</taxon>
        <taxon>Sphingomonadaceae</taxon>
        <taxon>Sphingomonas</taxon>
    </lineage>
</organism>
<reference evidence="5" key="1">
    <citation type="submission" date="2022-05" db="EMBL/GenBank/DDBJ databases">
        <title>Sphingomonas sp. strain RMG20 Genome sequencing and assembly.</title>
        <authorList>
            <person name="Kim I."/>
        </authorList>
    </citation>
    <scope>NUCLEOTIDE SEQUENCE</scope>
    <source>
        <strain evidence="5">RMG20</strain>
    </source>
</reference>
<name>A0ABY4TYB5_9SPHN</name>
<dbReference type="EMBL" id="CP098401">
    <property type="protein sequence ID" value="URW76989.1"/>
    <property type="molecule type" value="Genomic_DNA"/>
</dbReference>
<dbReference type="RefSeq" id="WP_250754838.1">
    <property type="nucleotide sequence ID" value="NZ_CP098401.1"/>
</dbReference>
<keyword evidence="6" id="KW-1185">Reference proteome</keyword>
<keyword evidence="2" id="KW-0325">Glycoprotein</keyword>
<dbReference type="PANTHER" id="PTHR42970:SF1">
    <property type="entry name" value="PECTATE LYASE C-RELATED"/>
    <property type="match status" value="1"/>
</dbReference>
<gene>
    <name evidence="5" type="ORF">M9980_07760</name>
</gene>
<feature type="signal peptide" evidence="4">
    <location>
        <begin position="1"/>
        <end position="16"/>
    </location>
</feature>
<keyword evidence="5" id="KW-0456">Lyase</keyword>
<evidence type="ECO:0000313" key="5">
    <source>
        <dbReference type="EMBL" id="URW76989.1"/>
    </source>
</evidence>
<dbReference type="Gene3D" id="2.160.20.10">
    <property type="entry name" value="Single-stranded right-handed beta-helix, Pectin lyase-like"/>
    <property type="match status" value="1"/>
</dbReference>
<evidence type="ECO:0000256" key="1">
    <source>
        <dbReference type="ARBA" id="ARBA00022723"/>
    </source>
</evidence>
<protein>
    <submittedName>
        <fullName evidence="5">Pectate lyase</fullName>
    </submittedName>
</protein>
<dbReference type="GO" id="GO:0016829">
    <property type="term" value="F:lyase activity"/>
    <property type="evidence" value="ECO:0007669"/>
    <property type="project" value="UniProtKB-KW"/>
</dbReference>
<evidence type="ECO:0000256" key="4">
    <source>
        <dbReference type="SAM" id="SignalP"/>
    </source>
</evidence>
<feature type="chain" id="PRO_5046053947" evidence="4">
    <location>
        <begin position="17"/>
        <end position="453"/>
    </location>
</feature>
<proteinExistence type="predicted"/>
<dbReference type="SUPFAM" id="SSF51126">
    <property type="entry name" value="Pectin lyase-like"/>
    <property type="match status" value="1"/>
</dbReference>
<dbReference type="InterPro" id="IPR012334">
    <property type="entry name" value="Pectin_lyas_fold"/>
</dbReference>
<dbReference type="InterPro" id="IPR052063">
    <property type="entry name" value="Polysaccharide_Lyase_1"/>
</dbReference>
<accession>A0ABY4TYB5</accession>
<dbReference type="Proteomes" id="UP001055580">
    <property type="component" value="Chromosome"/>
</dbReference>
<dbReference type="PANTHER" id="PTHR42970">
    <property type="entry name" value="PECTATE LYASE C-RELATED"/>
    <property type="match status" value="1"/>
</dbReference>
<keyword evidence="1" id="KW-0479">Metal-binding</keyword>
<feature type="region of interest" description="Disordered" evidence="3">
    <location>
        <begin position="422"/>
        <end position="453"/>
    </location>
</feature>
<keyword evidence="4" id="KW-0732">Signal</keyword>
<dbReference type="InterPro" id="IPR011050">
    <property type="entry name" value="Pectin_lyase_fold/virulence"/>
</dbReference>
<sequence>MAAAALLWGAPHAASAQVSAPQIAFPGAVGPAAKTPGGRGGRIIRVTTLSASGPGSFKEALDAKGPRIIVFEVGGVIDMGRKSWTITEPFVTIAGQTAPSPGITLIKGGLDIKAHDVVLRHIRIRTGADDQPKRSGWEADALSTVGAYNVIVDHCTFSWALDENMSASGPRFDGGPTVADWRKRTSHDITFQYNAAYEGLADSSHPKGEHSKGSLIHDNATGITIWRNLYAHNVERNALFKGGAQGVFVNNLIYDPGKRALHYNLMALEWAGHPYVTGEISAVGNVMRGGPSTDERLPFLMLGGDGDLRYYGKDNLAVDRHGVPLPMTGRYGETQAKLILATKPVVWVPNLPVLPARDVETHVLANAGARPWDRDADDIRVFFFVAEGRGAIIDDEKDVSAYPAFKPTRAAFVEGDWNLDTMEPRSGRYPGQKGPGPQEHLSTRDAAMRTTAQ</sequence>
<evidence type="ECO:0000256" key="3">
    <source>
        <dbReference type="SAM" id="MobiDB-lite"/>
    </source>
</evidence>
<evidence type="ECO:0000256" key="2">
    <source>
        <dbReference type="ARBA" id="ARBA00023180"/>
    </source>
</evidence>
<evidence type="ECO:0000313" key="6">
    <source>
        <dbReference type="Proteomes" id="UP001055580"/>
    </source>
</evidence>